<evidence type="ECO:0000256" key="2">
    <source>
        <dbReference type="SAM" id="SignalP"/>
    </source>
</evidence>
<dbReference type="Pfam" id="PF06725">
    <property type="entry name" value="3D"/>
    <property type="match status" value="1"/>
</dbReference>
<dbReference type="InterPro" id="IPR051933">
    <property type="entry name" value="Resuscitation_pf_RpfB"/>
</dbReference>
<keyword evidence="1 2" id="KW-0732">Signal</keyword>
<feature type="domain" description="LysM" evidence="3">
    <location>
        <begin position="27"/>
        <end position="70"/>
    </location>
</feature>
<proteinExistence type="predicted"/>
<evidence type="ECO:0000313" key="5">
    <source>
        <dbReference type="Proteomes" id="UP001224122"/>
    </source>
</evidence>
<evidence type="ECO:0000256" key="1">
    <source>
        <dbReference type="ARBA" id="ARBA00022729"/>
    </source>
</evidence>
<name>A0ABT9XX86_9BACI</name>
<dbReference type="InterPro" id="IPR010611">
    <property type="entry name" value="3D_dom"/>
</dbReference>
<dbReference type="Pfam" id="PF01476">
    <property type="entry name" value="LysM"/>
    <property type="match status" value="1"/>
</dbReference>
<feature type="chain" id="PRO_5046352577" evidence="2">
    <location>
        <begin position="25"/>
        <end position="180"/>
    </location>
</feature>
<organism evidence="4 5">
    <name type="scientific">Neobacillus ginsengisoli</name>
    <dbReference type="NCBI Taxonomy" id="904295"/>
    <lineage>
        <taxon>Bacteria</taxon>
        <taxon>Bacillati</taxon>
        <taxon>Bacillota</taxon>
        <taxon>Bacilli</taxon>
        <taxon>Bacillales</taxon>
        <taxon>Bacillaceae</taxon>
        <taxon>Neobacillus</taxon>
    </lineage>
</organism>
<dbReference type="PANTHER" id="PTHR39160:SF4">
    <property type="entry name" value="RESUSCITATION-PROMOTING FACTOR RPFB"/>
    <property type="match status" value="1"/>
</dbReference>
<dbReference type="Proteomes" id="UP001224122">
    <property type="component" value="Unassembled WGS sequence"/>
</dbReference>
<dbReference type="RefSeq" id="WP_307408461.1">
    <property type="nucleotide sequence ID" value="NZ_JAUSTW010000004.1"/>
</dbReference>
<dbReference type="CDD" id="cd00118">
    <property type="entry name" value="LysM"/>
    <property type="match status" value="1"/>
</dbReference>
<dbReference type="CDD" id="cd22786">
    <property type="entry name" value="DPBB_YuiC-like"/>
    <property type="match status" value="1"/>
</dbReference>
<dbReference type="PROSITE" id="PS51782">
    <property type="entry name" value="LYSM"/>
    <property type="match status" value="1"/>
</dbReference>
<dbReference type="InterPro" id="IPR036779">
    <property type="entry name" value="LysM_dom_sf"/>
</dbReference>
<dbReference type="SMART" id="SM00257">
    <property type="entry name" value="LysM"/>
    <property type="match status" value="1"/>
</dbReference>
<dbReference type="SUPFAM" id="SSF50685">
    <property type="entry name" value="Barwin-like endoglucanases"/>
    <property type="match status" value="1"/>
</dbReference>
<sequence>MKKLLITFGTAAALLFGSSSGVFAASNTYTVKSGDTLSRIAKTYHITVTQLKQWNNLKSDNIHPKQSLSISKPATAAVSKNSSVVKEITVSASAYTMNCTRCSGITATGINLKKNPNQKVISVDPKVIPLGSKVYVEGYGYAIAADTGGAMKGNKIDVFVPTQKEALNWGRKTVKVQILK</sequence>
<dbReference type="SUPFAM" id="SSF54106">
    <property type="entry name" value="LysM domain"/>
    <property type="match status" value="1"/>
</dbReference>
<accession>A0ABT9XX86</accession>
<reference evidence="4 5" key="1">
    <citation type="submission" date="2023-07" db="EMBL/GenBank/DDBJ databases">
        <title>Genomic Encyclopedia of Type Strains, Phase IV (KMG-IV): sequencing the most valuable type-strain genomes for metagenomic binning, comparative biology and taxonomic classification.</title>
        <authorList>
            <person name="Goeker M."/>
        </authorList>
    </citation>
    <scope>NUCLEOTIDE SEQUENCE [LARGE SCALE GENOMIC DNA]</scope>
    <source>
        <strain evidence="4 5">DSM 27594</strain>
    </source>
</reference>
<protein>
    <submittedName>
        <fullName evidence="4">3D (Asp-Asp-Asp) domain-containing protein</fullName>
    </submittedName>
</protein>
<dbReference type="InterPro" id="IPR036908">
    <property type="entry name" value="RlpA-like_sf"/>
</dbReference>
<keyword evidence="5" id="KW-1185">Reference proteome</keyword>
<evidence type="ECO:0000259" key="3">
    <source>
        <dbReference type="PROSITE" id="PS51782"/>
    </source>
</evidence>
<comment type="caution">
    <text evidence="4">The sequence shown here is derived from an EMBL/GenBank/DDBJ whole genome shotgun (WGS) entry which is preliminary data.</text>
</comment>
<feature type="signal peptide" evidence="2">
    <location>
        <begin position="1"/>
        <end position="24"/>
    </location>
</feature>
<gene>
    <name evidence="4" type="ORF">J2S10_002679</name>
</gene>
<dbReference type="InterPro" id="IPR018392">
    <property type="entry name" value="LysM"/>
</dbReference>
<dbReference type="Gene3D" id="3.10.350.10">
    <property type="entry name" value="LysM domain"/>
    <property type="match status" value="1"/>
</dbReference>
<dbReference type="PANTHER" id="PTHR39160">
    <property type="entry name" value="CELL WALL-BINDING PROTEIN YOCH"/>
    <property type="match status" value="1"/>
</dbReference>
<dbReference type="Gene3D" id="2.40.40.10">
    <property type="entry name" value="RlpA-like domain"/>
    <property type="match status" value="1"/>
</dbReference>
<dbReference type="EMBL" id="JAUSTW010000004">
    <property type="protein sequence ID" value="MDQ0199497.1"/>
    <property type="molecule type" value="Genomic_DNA"/>
</dbReference>
<evidence type="ECO:0000313" key="4">
    <source>
        <dbReference type="EMBL" id="MDQ0199497.1"/>
    </source>
</evidence>